<gene>
    <name evidence="19" type="ORF">ATN84_22865</name>
</gene>
<keyword evidence="14" id="KW-0157">Chromophore</keyword>
<dbReference type="PROSITE" id="PS50112">
    <property type="entry name" value="PAS"/>
    <property type="match status" value="4"/>
</dbReference>
<dbReference type="Pfam" id="PF13426">
    <property type="entry name" value="PAS_9"/>
    <property type="match status" value="3"/>
</dbReference>
<keyword evidence="10" id="KW-0677">Repeat</keyword>
<evidence type="ECO:0000256" key="5">
    <source>
        <dbReference type="ARBA" id="ARBA00022553"/>
    </source>
</evidence>
<evidence type="ECO:0000256" key="3">
    <source>
        <dbReference type="ARBA" id="ARBA00021740"/>
    </source>
</evidence>
<keyword evidence="20" id="KW-1185">Reference proteome</keyword>
<feature type="domain" description="PAS" evidence="17">
    <location>
        <begin position="529"/>
        <end position="599"/>
    </location>
</feature>
<dbReference type="Pfam" id="PF07536">
    <property type="entry name" value="HWE_HK"/>
    <property type="match status" value="1"/>
</dbReference>
<comment type="catalytic activity">
    <reaction evidence="1">
        <text>ATP + protein L-histidine = ADP + protein N-phospho-L-histidine.</text>
        <dbReference type="EC" id="2.7.13.3"/>
    </reaction>
</comment>
<sequence>MSNVEEFPNASRRLTEYDAFVAAAPTLLEAIPGAVYVCDHDGWLVRFNKEASKLWGRVPAVDGAKDRFCGSHRLFRLDGTPLSPDECPMAEAVRAGVATHNAEVVMERPDGSRIIALVNIRPLRDHRGQIQGAVNCFQDISERKALEGEVRSKAADLEDFFENSAIGLHIVSGEGIILRANKAELSLLGYDADDYVGRHIAEFHADAPVIGDILHRLSCGERLDRYPARLRARDGSIKHVLITSNSRFSDGKFVNTRCFTTDVTSVHEAETARRESEERLAATYEAATIGIAEADAEGRLLRVNDAVCKMLGRSREELLNMTFFDYTHVDDRQHDSALYAQQIRGEISHYSMRKRAVRPDGTLRYLDVSGSCVRDASGQFRYGVRVIQDVTEAKRMEDKILRSERQMRELLEALPAAVYTTDAEGRITFFNQAAVDMAGRTPRPGDKWCVTWRLYNADGTPLPHDQCPMAVALKENRPVRGIEAVAERPDGTRVPFIPYPTPLRDADGRLVGAINMLVDVTEQKKAEEYAGRLAAIVEFSDDAIVSKDAQGVIQTWNAGAERLFGYEAAEVIGKPVNILIPPDRQEEEPEILDRIRRGDRVVPYETVRMRKDGSLIDVSLTVSPLKDGRGKVIGASKIARDITAKRRHEERRQLLVNELNHRVKNTLAMVQSLASQSFRGEAHSPAFQQFESRLIALSRAHDVLTREDWEGIQLDELIVHTIAPICVRPEERVRVSGPVLRLRPKLALSLSMAFHELCTNAAKYGALSNDTGCIEIDWQAVGADGTRRLQLRWEEFGGPEVQLPTRKGFGSRLLERALHREFDAQVALSFAPSGVVCEIAMPLT</sequence>
<dbReference type="SMART" id="SM00091">
    <property type="entry name" value="PAS"/>
    <property type="match status" value="5"/>
</dbReference>
<dbReference type="STRING" id="1494590.ATN84_22865"/>
<feature type="domain" description="PAC" evidence="18">
    <location>
        <begin position="100"/>
        <end position="152"/>
    </location>
</feature>
<dbReference type="GO" id="GO:0005524">
    <property type="term" value="F:ATP binding"/>
    <property type="evidence" value="ECO:0007669"/>
    <property type="project" value="UniProtKB-KW"/>
</dbReference>
<evidence type="ECO:0000256" key="6">
    <source>
        <dbReference type="ARBA" id="ARBA00022606"/>
    </source>
</evidence>
<feature type="domain" description="PAC" evidence="18">
    <location>
        <begin position="350"/>
        <end position="402"/>
    </location>
</feature>
<dbReference type="Proteomes" id="UP000070107">
    <property type="component" value="Unassembled WGS sequence"/>
</dbReference>
<evidence type="ECO:0000313" key="20">
    <source>
        <dbReference type="Proteomes" id="UP000070107"/>
    </source>
</evidence>
<evidence type="ECO:0000256" key="13">
    <source>
        <dbReference type="ARBA" id="ARBA00022840"/>
    </source>
</evidence>
<dbReference type="InterPro" id="IPR001610">
    <property type="entry name" value="PAC"/>
</dbReference>
<dbReference type="InterPro" id="IPR013767">
    <property type="entry name" value="PAS_fold"/>
</dbReference>
<proteinExistence type="predicted"/>
<comment type="caution">
    <text evidence="19">The sequence shown here is derived from an EMBL/GenBank/DDBJ whole genome shotgun (WGS) entry which is preliminary data.</text>
</comment>
<evidence type="ECO:0000256" key="9">
    <source>
        <dbReference type="ARBA" id="ARBA00022679"/>
    </source>
</evidence>
<dbReference type="CDD" id="cd00130">
    <property type="entry name" value="PAS"/>
    <property type="match status" value="5"/>
</dbReference>
<evidence type="ECO:0000256" key="4">
    <source>
        <dbReference type="ARBA" id="ARBA00022543"/>
    </source>
</evidence>
<keyword evidence="4" id="KW-0600">Photoreceptor protein</keyword>
<name>A0A135HNM0_9HYPH</name>
<feature type="domain" description="PAS" evidence="17">
    <location>
        <begin position="276"/>
        <end position="346"/>
    </location>
</feature>
<reference evidence="19 20" key="1">
    <citation type="submission" date="2015-11" db="EMBL/GenBank/DDBJ databases">
        <title>Draft genome sequence of Paramesorhizobium deserti A-3-E, a strain highly resistant to diverse beta-lactam antibiotics.</title>
        <authorList>
            <person name="Lv R."/>
            <person name="Yang X."/>
            <person name="Fang N."/>
            <person name="Guo J."/>
            <person name="Luo X."/>
            <person name="Peng F."/>
            <person name="Yang R."/>
            <person name="Cui Y."/>
            <person name="Fang C."/>
            <person name="Song Y."/>
        </authorList>
    </citation>
    <scope>NUCLEOTIDE SEQUENCE [LARGE SCALE GENOMIC DNA]</scope>
    <source>
        <strain evidence="19 20">A-3-E</strain>
    </source>
</reference>
<evidence type="ECO:0000256" key="16">
    <source>
        <dbReference type="ARBA" id="ARBA00023170"/>
    </source>
</evidence>
<evidence type="ECO:0000259" key="18">
    <source>
        <dbReference type="PROSITE" id="PS50113"/>
    </source>
</evidence>
<dbReference type="GO" id="GO:0009881">
    <property type="term" value="F:photoreceptor activity"/>
    <property type="evidence" value="ECO:0007669"/>
    <property type="project" value="UniProtKB-KW"/>
</dbReference>
<dbReference type="Gene3D" id="3.30.450.20">
    <property type="entry name" value="PAS domain"/>
    <property type="match status" value="5"/>
</dbReference>
<protein>
    <recommendedName>
        <fullName evidence="3">Blue-light-activated histidine kinase</fullName>
        <ecNumber evidence="2">2.7.13.3</ecNumber>
    </recommendedName>
</protein>
<accession>A0A135HNM0</accession>
<dbReference type="RefSeq" id="WP_068885307.1">
    <property type="nucleotide sequence ID" value="NZ_LNTU01000041.1"/>
</dbReference>
<dbReference type="Pfam" id="PF08448">
    <property type="entry name" value="PAS_4"/>
    <property type="match status" value="1"/>
</dbReference>
<dbReference type="EMBL" id="LNTU01000041">
    <property type="protein sequence ID" value="KXF74736.1"/>
    <property type="molecule type" value="Genomic_DNA"/>
</dbReference>
<keyword evidence="15" id="KW-0843">Virulence</keyword>
<evidence type="ECO:0000256" key="15">
    <source>
        <dbReference type="ARBA" id="ARBA00023026"/>
    </source>
</evidence>
<keyword evidence="11" id="KW-0547">Nucleotide-binding</keyword>
<keyword evidence="7" id="KW-0285">Flavoprotein</keyword>
<feature type="domain" description="PAS" evidence="17">
    <location>
        <begin position="403"/>
        <end position="442"/>
    </location>
</feature>
<dbReference type="Pfam" id="PF00989">
    <property type="entry name" value="PAS"/>
    <property type="match status" value="1"/>
</dbReference>
<dbReference type="InterPro" id="IPR000700">
    <property type="entry name" value="PAS-assoc_C"/>
</dbReference>
<keyword evidence="12 19" id="KW-0418">Kinase</keyword>
<evidence type="ECO:0000256" key="12">
    <source>
        <dbReference type="ARBA" id="ARBA00022777"/>
    </source>
</evidence>
<feature type="domain" description="PAC" evidence="18">
    <location>
        <begin position="600"/>
        <end position="654"/>
    </location>
</feature>
<organism evidence="19 20">
    <name type="scientific">Paramesorhizobium deserti</name>
    <dbReference type="NCBI Taxonomy" id="1494590"/>
    <lineage>
        <taxon>Bacteria</taxon>
        <taxon>Pseudomonadati</taxon>
        <taxon>Pseudomonadota</taxon>
        <taxon>Alphaproteobacteria</taxon>
        <taxon>Hyphomicrobiales</taxon>
        <taxon>Phyllobacteriaceae</taxon>
        <taxon>Paramesorhizobium</taxon>
    </lineage>
</organism>
<dbReference type="SMART" id="SM00911">
    <property type="entry name" value="HWE_HK"/>
    <property type="match status" value="1"/>
</dbReference>
<dbReference type="InterPro" id="IPR011102">
    <property type="entry name" value="Sig_transdc_His_kinase_HWE"/>
</dbReference>
<feature type="domain" description="PAC" evidence="18">
    <location>
        <begin position="480"/>
        <end position="532"/>
    </location>
</feature>
<dbReference type="GO" id="GO:0004673">
    <property type="term" value="F:protein histidine kinase activity"/>
    <property type="evidence" value="ECO:0007669"/>
    <property type="project" value="UniProtKB-EC"/>
</dbReference>
<evidence type="ECO:0000256" key="14">
    <source>
        <dbReference type="ARBA" id="ARBA00022991"/>
    </source>
</evidence>
<dbReference type="GO" id="GO:0006355">
    <property type="term" value="P:regulation of DNA-templated transcription"/>
    <property type="evidence" value="ECO:0007669"/>
    <property type="project" value="InterPro"/>
</dbReference>
<dbReference type="PANTHER" id="PTHR41523">
    <property type="entry name" value="TWO-COMPONENT SYSTEM SENSOR PROTEIN"/>
    <property type="match status" value="1"/>
</dbReference>
<dbReference type="NCBIfam" id="TIGR00229">
    <property type="entry name" value="sensory_box"/>
    <property type="match status" value="4"/>
</dbReference>
<evidence type="ECO:0000256" key="1">
    <source>
        <dbReference type="ARBA" id="ARBA00000085"/>
    </source>
</evidence>
<evidence type="ECO:0000259" key="17">
    <source>
        <dbReference type="PROSITE" id="PS50112"/>
    </source>
</evidence>
<dbReference type="SUPFAM" id="SSF55785">
    <property type="entry name" value="PYP-like sensor domain (PAS domain)"/>
    <property type="match status" value="5"/>
</dbReference>
<dbReference type="AlphaFoldDB" id="A0A135HNM0"/>
<dbReference type="PANTHER" id="PTHR41523:SF8">
    <property type="entry name" value="ETHYLENE RESPONSE SENSOR PROTEIN"/>
    <property type="match status" value="1"/>
</dbReference>
<dbReference type="InterPro" id="IPR035965">
    <property type="entry name" value="PAS-like_dom_sf"/>
</dbReference>
<evidence type="ECO:0000256" key="10">
    <source>
        <dbReference type="ARBA" id="ARBA00022737"/>
    </source>
</evidence>
<evidence type="ECO:0000313" key="19">
    <source>
        <dbReference type="EMBL" id="KXF74736.1"/>
    </source>
</evidence>
<evidence type="ECO:0000256" key="7">
    <source>
        <dbReference type="ARBA" id="ARBA00022630"/>
    </source>
</evidence>
<dbReference type="OrthoDB" id="341208at2"/>
<keyword evidence="13" id="KW-0067">ATP-binding</keyword>
<dbReference type="EC" id="2.7.13.3" evidence="2"/>
<dbReference type="InterPro" id="IPR013656">
    <property type="entry name" value="PAS_4"/>
</dbReference>
<dbReference type="SMART" id="SM00086">
    <property type="entry name" value="PAC"/>
    <property type="match status" value="5"/>
</dbReference>
<evidence type="ECO:0000256" key="11">
    <source>
        <dbReference type="ARBA" id="ARBA00022741"/>
    </source>
</evidence>
<evidence type="ECO:0000256" key="2">
    <source>
        <dbReference type="ARBA" id="ARBA00012438"/>
    </source>
</evidence>
<feature type="domain" description="PAS" evidence="17">
    <location>
        <begin position="153"/>
        <end position="215"/>
    </location>
</feature>
<keyword evidence="9" id="KW-0808">Transferase</keyword>
<dbReference type="InterPro" id="IPR000014">
    <property type="entry name" value="PAS"/>
</dbReference>
<keyword evidence="6" id="KW-0716">Sensory transduction</keyword>
<keyword evidence="5" id="KW-0597">Phosphoprotein</keyword>
<dbReference type="PROSITE" id="PS50113">
    <property type="entry name" value="PAC"/>
    <property type="match status" value="4"/>
</dbReference>
<keyword evidence="8" id="KW-0288">FMN</keyword>
<keyword evidence="16" id="KW-0675">Receptor</keyword>
<evidence type="ECO:0000256" key="8">
    <source>
        <dbReference type="ARBA" id="ARBA00022643"/>
    </source>
</evidence>